<dbReference type="EMBL" id="PJZF01000089">
    <property type="protein sequence ID" value="PLR29135.1"/>
    <property type="molecule type" value="Genomic_DNA"/>
</dbReference>
<comment type="caution">
    <text evidence="1">The sequence shown here is derived from an EMBL/GenBank/DDBJ whole genome shotgun (WGS) entry which is preliminary data.</text>
</comment>
<reference evidence="1 2" key="1">
    <citation type="submission" date="2017-12" db="EMBL/GenBank/DDBJ databases">
        <title>Characterization of six clinical isolates of Enterochimera gen. nov., a novel genus of the Yersiniaciae family and the three species Enterochimera arupensis sp. nov., Enterochimera coloradensis sp. nov, and Enterochimera californica sp. nov.</title>
        <authorList>
            <person name="Rossi A."/>
            <person name="Fisher M."/>
        </authorList>
    </citation>
    <scope>NUCLEOTIDE SEQUENCE [LARGE SCALE GENOMIC DNA]</scope>
    <source>
        <strain evidence="2">2015-Iso6</strain>
    </source>
</reference>
<name>A0A2N5DSP3_9GAMM</name>
<proteinExistence type="predicted"/>
<keyword evidence="2" id="KW-1185">Reference proteome</keyword>
<evidence type="ECO:0000313" key="1">
    <source>
        <dbReference type="EMBL" id="PLR29135.1"/>
    </source>
</evidence>
<evidence type="ECO:0000313" key="2">
    <source>
        <dbReference type="Proteomes" id="UP000234240"/>
    </source>
</evidence>
<sequence length="219" mass="25015">MLRAKVRKVTTSHVDASEVLTIFEDTQGKKLRKIAIPAVEYTTPDGRSVTRDECLAAATAHWGEILEASRYCRQVQSVCPDYAHFMISRYSCLEAYLSAQGVGDTSRMRLVVIERAIAMLEDIKTHYGSKETLAEKLAYVLRLEGRFADWMIDVKAMFFSRVIAVATVSHQLDLHHIHEAIRQLEKMRHAALFAKHLAESVLRPPEFFLLRSYPEDLTY</sequence>
<dbReference type="Proteomes" id="UP000234240">
    <property type="component" value="Unassembled WGS sequence"/>
</dbReference>
<gene>
    <name evidence="1" type="ORF">CYR55_23005</name>
</gene>
<dbReference type="AlphaFoldDB" id="A0A2N5DSP3"/>
<protein>
    <submittedName>
        <fullName evidence="1">Uncharacterized protein</fullName>
    </submittedName>
</protein>
<organism evidence="1 2">
    <name type="scientific">Chimaeribacter californicus</name>
    <dbReference type="NCBI Taxonomy" id="2060067"/>
    <lineage>
        <taxon>Bacteria</taxon>
        <taxon>Pseudomonadati</taxon>
        <taxon>Pseudomonadota</taxon>
        <taxon>Gammaproteobacteria</taxon>
        <taxon>Enterobacterales</taxon>
        <taxon>Yersiniaceae</taxon>
        <taxon>Chimaeribacter</taxon>
    </lineage>
</organism>
<accession>A0A2N5DSP3</accession>